<comment type="caution">
    <text evidence="1">The sequence shown here is derived from an EMBL/GenBank/DDBJ whole genome shotgun (WGS) entry which is preliminary data.</text>
</comment>
<protein>
    <submittedName>
        <fullName evidence="1">Uncharacterized protein</fullName>
    </submittedName>
</protein>
<organism evidence="1">
    <name type="scientific">bioreactor metagenome</name>
    <dbReference type="NCBI Taxonomy" id="1076179"/>
    <lineage>
        <taxon>unclassified sequences</taxon>
        <taxon>metagenomes</taxon>
        <taxon>ecological metagenomes</taxon>
    </lineage>
</organism>
<dbReference type="AlphaFoldDB" id="A0A645BV19"/>
<evidence type="ECO:0000313" key="1">
    <source>
        <dbReference type="EMBL" id="MPM69102.1"/>
    </source>
</evidence>
<accession>A0A645BV19</accession>
<gene>
    <name evidence="1" type="ORF">SDC9_116046</name>
</gene>
<dbReference type="EMBL" id="VSSQ01022648">
    <property type="protein sequence ID" value="MPM69102.1"/>
    <property type="molecule type" value="Genomic_DNA"/>
</dbReference>
<proteinExistence type="predicted"/>
<sequence length="206" mass="22853">MDEFSAQGADPRGLMTRQGNVWRVRNALVEESFFDGRESGYLVVSYAEPGQHGMVHIELLRLNVGPRTTVINQFGRPVCLCIIQPGMWVDADFSPAMTRSIPPQTTAFRIMVRQSAPEPGPQPGPVAAETVVSVDAQNGLLLTGHPHDMNRQIRFVVTRDTQILDRHGHSIPLSALQTGQRVRVTHADFMTMSIPPQTTAFRIQVM</sequence>
<name>A0A645BV19_9ZZZZ</name>
<reference evidence="1" key="1">
    <citation type="submission" date="2019-08" db="EMBL/GenBank/DDBJ databases">
        <authorList>
            <person name="Kucharzyk K."/>
            <person name="Murdoch R.W."/>
            <person name="Higgins S."/>
            <person name="Loffler F."/>
        </authorList>
    </citation>
    <scope>NUCLEOTIDE SEQUENCE</scope>
</reference>